<dbReference type="AlphaFoldDB" id="A0A841Q9G3"/>
<dbReference type="EMBL" id="JACHGH010000013">
    <property type="protein sequence ID" value="MBB6454887.1"/>
    <property type="molecule type" value="Genomic_DNA"/>
</dbReference>
<evidence type="ECO:0008006" key="3">
    <source>
        <dbReference type="Google" id="ProtNLM"/>
    </source>
</evidence>
<evidence type="ECO:0000313" key="1">
    <source>
        <dbReference type="EMBL" id="MBB6454887.1"/>
    </source>
</evidence>
<dbReference type="Pfam" id="PF14044">
    <property type="entry name" value="NETI"/>
    <property type="match status" value="1"/>
</dbReference>
<organism evidence="1 2">
    <name type="scientific">Salirhabdus euzebyi</name>
    <dbReference type="NCBI Taxonomy" id="394506"/>
    <lineage>
        <taxon>Bacteria</taxon>
        <taxon>Bacillati</taxon>
        <taxon>Bacillota</taxon>
        <taxon>Bacilli</taxon>
        <taxon>Bacillales</taxon>
        <taxon>Bacillaceae</taxon>
        <taxon>Salirhabdus</taxon>
    </lineage>
</organism>
<dbReference type="InterPro" id="IPR025930">
    <property type="entry name" value="NETI"/>
</dbReference>
<keyword evidence="2" id="KW-1185">Reference proteome</keyword>
<dbReference type="RefSeq" id="WP_174497298.1">
    <property type="nucleotide sequence ID" value="NZ_CADDWK010000013.1"/>
</dbReference>
<accession>A0A841Q9G3</accession>
<name>A0A841Q9G3_9BACI</name>
<reference evidence="1 2" key="1">
    <citation type="submission" date="2020-08" db="EMBL/GenBank/DDBJ databases">
        <title>Genomic Encyclopedia of Type Strains, Phase IV (KMG-IV): sequencing the most valuable type-strain genomes for metagenomic binning, comparative biology and taxonomic classification.</title>
        <authorList>
            <person name="Goeker M."/>
        </authorList>
    </citation>
    <scope>NUCLEOTIDE SEQUENCE [LARGE SCALE GENOMIC DNA]</scope>
    <source>
        <strain evidence="1 2">DSM 19612</strain>
    </source>
</reference>
<evidence type="ECO:0000313" key="2">
    <source>
        <dbReference type="Proteomes" id="UP000581688"/>
    </source>
</evidence>
<proteinExistence type="predicted"/>
<gene>
    <name evidence="1" type="ORF">HNQ94_003376</name>
</gene>
<comment type="caution">
    <text evidence="1">The sequence shown here is derived from an EMBL/GenBank/DDBJ whole genome shotgun (WGS) entry which is preliminary data.</text>
</comment>
<dbReference type="Proteomes" id="UP000581688">
    <property type="component" value="Unassembled WGS sequence"/>
</dbReference>
<protein>
    <recommendedName>
        <fullName evidence="3">NETI motif-containing protein</fullName>
    </recommendedName>
</protein>
<sequence length="68" mass="7996">MSNKPKKKKFYVEDDETIEACLNRIEKDGYQAVKRLEKPIFKEVKKGNKIDVEPAGREIIFEARLLEQ</sequence>